<dbReference type="PANTHER" id="PTHR43377">
    <property type="entry name" value="BILIVERDIN REDUCTASE A"/>
    <property type="match status" value="1"/>
</dbReference>
<organism evidence="4 5">
    <name type="scientific">Plantibacter elymi</name>
    <name type="common">nom. nud.</name>
    <dbReference type="NCBI Taxonomy" id="199708"/>
    <lineage>
        <taxon>Bacteria</taxon>
        <taxon>Bacillati</taxon>
        <taxon>Actinomycetota</taxon>
        <taxon>Actinomycetes</taxon>
        <taxon>Micrococcales</taxon>
        <taxon>Microbacteriaceae</taxon>
        <taxon>Plantibacter</taxon>
    </lineage>
</organism>
<dbReference type="InterPro" id="IPR055170">
    <property type="entry name" value="GFO_IDH_MocA-like_dom"/>
</dbReference>
<dbReference type="InterPro" id="IPR000683">
    <property type="entry name" value="Gfo/Idh/MocA-like_OxRdtase_N"/>
</dbReference>
<dbReference type="Proteomes" id="UP000194464">
    <property type="component" value="Unassembled WGS sequence"/>
</dbReference>
<proteinExistence type="predicted"/>
<dbReference type="RefSeq" id="WP_086474055.1">
    <property type="nucleotide sequence ID" value="NZ_FXWJ01000003.1"/>
</dbReference>
<dbReference type="PANTHER" id="PTHR43377:SF1">
    <property type="entry name" value="BILIVERDIN REDUCTASE A"/>
    <property type="match status" value="1"/>
</dbReference>
<dbReference type="SUPFAM" id="SSF55347">
    <property type="entry name" value="Glyceraldehyde-3-phosphate dehydrogenase-like, C-terminal domain"/>
    <property type="match status" value="1"/>
</dbReference>
<dbReference type="Gene3D" id="3.30.360.10">
    <property type="entry name" value="Dihydrodipicolinate Reductase, domain 2"/>
    <property type="match status" value="1"/>
</dbReference>
<dbReference type="Pfam" id="PF01408">
    <property type="entry name" value="GFO_IDH_MocA"/>
    <property type="match status" value="1"/>
</dbReference>
<feature type="domain" description="Gfo/Idh/MocA-like oxidoreductase N-terminal" evidence="2">
    <location>
        <begin position="6"/>
        <end position="117"/>
    </location>
</feature>
<feature type="domain" description="GFO/IDH/MocA-like oxidoreductase" evidence="3">
    <location>
        <begin position="154"/>
        <end position="221"/>
    </location>
</feature>
<dbReference type="InterPro" id="IPR036291">
    <property type="entry name" value="NAD(P)-bd_dom_sf"/>
</dbReference>
<comment type="caution">
    <text evidence="4">The sequence shown here is derived from an EMBL/GenBank/DDBJ whole genome shotgun (WGS) entry which is preliminary data.</text>
</comment>
<dbReference type="Gene3D" id="3.40.50.720">
    <property type="entry name" value="NAD(P)-binding Rossmann-like Domain"/>
    <property type="match status" value="1"/>
</dbReference>
<protein>
    <submittedName>
        <fullName evidence="4">Predicted dehydrogenase</fullName>
    </submittedName>
</protein>
<sequence>MGARKRFVVVGAGMMGTNHARVVAQSESAELAVLVDPRSDVGTRLAEQHGASWAPELPSLDGIDGVIVAAATEAHHELAMQVLAAGVPLLIEKPIAAGIEHSREVVATAEANDIPLMCGLLERFNPAVLTARSFIETPIHISAIRHSPYAPRIRTGVAWDLLVHDVDLAIVFAGGVPETVSSTLGHFHPSSLADAEDVAETILGFDTGAIAHISASRMGQKKIRQVSVSERERLIEIDLLRRDVTVYRHVSEDLVAGAHRGYRQQTVIEIPEMVTSVEPLTAQFAHFCGIIDGSIDAGKERRSLLPAHEVIAKVLDSAPAMA</sequence>
<dbReference type="SUPFAM" id="SSF51735">
    <property type="entry name" value="NAD(P)-binding Rossmann-fold domains"/>
    <property type="match status" value="1"/>
</dbReference>
<evidence type="ECO:0000313" key="4">
    <source>
        <dbReference type="EMBL" id="SMQ70709.1"/>
    </source>
</evidence>
<keyword evidence="5" id="KW-1185">Reference proteome</keyword>
<keyword evidence="1" id="KW-0520">NAD</keyword>
<evidence type="ECO:0000259" key="3">
    <source>
        <dbReference type="Pfam" id="PF22725"/>
    </source>
</evidence>
<reference evidence="4 5" key="1">
    <citation type="submission" date="2017-04" db="EMBL/GenBank/DDBJ databases">
        <authorList>
            <person name="Varghese N."/>
            <person name="Submissions S."/>
        </authorList>
    </citation>
    <scope>NUCLEOTIDE SEQUENCE [LARGE SCALE GENOMIC DNA]</scope>
    <source>
        <strain evidence="4 5">VKM Ac-1784</strain>
    </source>
</reference>
<dbReference type="EMBL" id="FXWJ01000003">
    <property type="protein sequence ID" value="SMQ70709.1"/>
    <property type="molecule type" value="Genomic_DNA"/>
</dbReference>
<evidence type="ECO:0000256" key="1">
    <source>
        <dbReference type="ARBA" id="ARBA00023027"/>
    </source>
</evidence>
<accession>A0ABY1RD60</accession>
<evidence type="ECO:0000313" key="5">
    <source>
        <dbReference type="Proteomes" id="UP000194464"/>
    </source>
</evidence>
<name>A0ABY1RD60_9MICO</name>
<evidence type="ECO:0000259" key="2">
    <source>
        <dbReference type="Pfam" id="PF01408"/>
    </source>
</evidence>
<dbReference type="Pfam" id="PF22725">
    <property type="entry name" value="GFO_IDH_MocA_C3"/>
    <property type="match status" value="1"/>
</dbReference>
<dbReference type="InterPro" id="IPR051450">
    <property type="entry name" value="Gfo/Idh/MocA_Oxidoreductases"/>
</dbReference>
<gene>
    <name evidence="4" type="ORF">SAMN06295909_2240</name>
</gene>